<proteinExistence type="predicted"/>
<dbReference type="AlphaFoldDB" id="A0A6G0XUR9"/>
<keyword evidence="2" id="KW-1185">Reference proteome</keyword>
<evidence type="ECO:0000313" key="2">
    <source>
        <dbReference type="Proteomes" id="UP000478052"/>
    </source>
</evidence>
<dbReference type="Proteomes" id="UP000478052">
    <property type="component" value="Unassembled WGS sequence"/>
</dbReference>
<organism evidence="1 2">
    <name type="scientific">Aphis craccivora</name>
    <name type="common">Cowpea aphid</name>
    <dbReference type="NCBI Taxonomy" id="307492"/>
    <lineage>
        <taxon>Eukaryota</taxon>
        <taxon>Metazoa</taxon>
        <taxon>Ecdysozoa</taxon>
        <taxon>Arthropoda</taxon>
        <taxon>Hexapoda</taxon>
        <taxon>Insecta</taxon>
        <taxon>Pterygota</taxon>
        <taxon>Neoptera</taxon>
        <taxon>Paraneoptera</taxon>
        <taxon>Hemiptera</taxon>
        <taxon>Sternorrhyncha</taxon>
        <taxon>Aphidomorpha</taxon>
        <taxon>Aphidoidea</taxon>
        <taxon>Aphididae</taxon>
        <taxon>Aphidini</taxon>
        <taxon>Aphis</taxon>
        <taxon>Aphis</taxon>
    </lineage>
</organism>
<comment type="caution">
    <text evidence="1">The sequence shown here is derived from an EMBL/GenBank/DDBJ whole genome shotgun (WGS) entry which is preliminary data.</text>
</comment>
<name>A0A6G0XUR9_APHCR</name>
<dbReference type="EMBL" id="VUJU01007533">
    <property type="protein sequence ID" value="KAF0744221.1"/>
    <property type="molecule type" value="Genomic_DNA"/>
</dbReference>
<dbReference type="OrthoDB" id="6604097at2759"/>
<gene>
    <name evidence="1" type="ORF">FWK35_00019533</name>
</gene>
<sequence>YFLHKIEKKFSNQNFLYRWKEAECSLKITITDQAKYQELKNNLSEVVQTIFTRFNALCLIQRGR</sequence>
<evidence type="ECO:0000313" key="1">
    <source>
        <dbReference type="EMBL" id="KAF0744221.1"/>
    </source>
</evidence>
<protein>
    <submittedName>
        <fullName evidence="1">Uncharacterized protein</fullName>
    </submittedName>
</protein>
<feature type="non-terminal residue" evidence="1">
    <location>
        <position position="1"/>
    </location>
</feature>
<reference evidence="1 2" key="1">
    <citation type="submission" date="2019-08" db="EMBL/GenBank/DDBJ databases">
        <title>Whole genome of Aphis craccivora.</title>
        <authorList>
            <person name="Voronova N.V."/>
            <person name="Shulinski R.S."/>
            <person name="Bandarenka Y.V."/>
            <person name="Zhorov D.G."/>
            <person name="Warner D."/>
        </authorList>
    </citation>
    <scope>NUCLEOTIDE SEQUENCE [LARGE SCALE GENOMIC DNA]</scope>
    <source>
        <strain evidence="1">180601</strain>
        <tissue evidence="1">Whole Body</tissue>
    </source>
</reference>
<accession>A0A6G0XUR9</accession>
<feature type="non-terminal residue" evidence="1">
    <location>
        <position position="64"/>
    </location>
</feature>